<evidence type="ECO:0000313" key="2">
    <source>
        <dbReference type="Proteomes" id="UP000198217"/>
    </source>
</evidence>
<keyword evidence="2" id="KW-1185">Reference proteome</keyword>
<gene>
    <name evidence="1" type="ORF">GA0070609_1710</name>
</gene>
<evidence type="ECO:0000313" key="1">
    <source>
        <dbReference type="EMBL" id="SCG45999.1"/>
    </source>
</evidence>
<name>A0A1C5HIV2_9ACTN</name>
<dbReference type="AlphaFoldDB" id="A0A1C5HIV2"/>
<dbReference type="Proteomes" id="UP000198217">
    <property type="component" value="Chromosome I"/>
</dbReference>
<reference evidence="1 2" key="1">
    <citation type="submission" date="2016-06" db="EMBL/GenBank/DDBJ databases">
        <authorList>
            <person name="Kjaerup R.B."/>
            <person name="Dalgaard T.S."/>
            <person name="Juul-Madsen H.R."/>
        </authorList>
    </citation>
    <scope>NUCLEOTIDE SEQUENCE [LARGE SCALE GENOMIC DNA]</scope>
    <source>
        <strain evidence="1 2">DSM 43904</strain>
    </source>
</reference>
<proteinExistence type="predicted"/>
<protein>
    <submittedName>
        <fullName evidence="1">Uncharacterized protein</fullName>
    </submittedName>
</protein>
<sequence length="37" mass="3836">MLAGYRQAGFVDVERVDGGELVLPASRSAATDQGLDA</sequence>
<dbReference type="EMBL" id="LT607750">
    <property type="protein sequence ID" value="SCG45999.1"/>
    <property type="molecule type" value="Genomic_DNA"/>
</dbReference>
<organism evidence="1 2">
    <name type="scientific">Micromonospora echinaurantiaca</name>
    <dbReference type="NCBI Taxonomy" id="47857"/>
    <lineage>
        <taxon>Bacteria</taxon>
        <taxon>Bacillati</taxon>
        <taxon>Actinomycetota</taxon>
        <taxon>Actinomycetes</taxon>
        <taxon>Micromonosporales</taxon>
        <taxon>Micromonosporaceae</taxon>
        <taxon>Micromonospora</taxon>
    </lineage>
</organism>
<accession>A0A1C5HIV2</accession>